<evidence type="ECO:0000256" key="1">
    <source>
        <dbReference type="ARBA" id="ARBA00010075"/>
    </source>
</evidence>
<dbReference type="RefSeq" id="WP_163287339.1">
    <property type="nucleotide sequence ID" value="NZ_JAAGVY010000118.1"/>
</dbReference>
<dbReference type="PANTHER" id="PTHR33258">
    <property type="entry name" value="TRANSPOSASE INSL FOR INSERTION SEQUENCE ELEMENT IS186A-RELATED"/>
    <property type="match status" value="1"/>
</dbReference>
<dbReference type="Pfam" id="PF01609">
    <property type="entry name" value="DDE_Tnp_1"/>
    <property type="match status" value="1"/>
</dbReference>
<evidence type="ECO:0000313" key="7">
    <source>
        <dbReference type="Proteomes" id="UP000486602"/>
    </source>
</evidence>
<comment type="caution">
    <text evidence="6">The sequence shown here is derived from an EMBL/GenBank/DDBJ whole genome shotgun (WGS) entry which is preliminary data.</text>
</comment>
<keyword evidence="7" id="KW-1185">Reference proteome</keyword>
<dbReference type="GO" id="GO:0006313">
    <property type="term" value="P:DNA transposition"/>
    <property type="evidence" value="ECO:0007669"/>
    <property type="project" value="InterPro"/>
</dbReference>
<dbReference type="NCBIfam" id="NF033592">
    <property type="entry name" value="transpos_IS4_1"/>
    <property type="match status" value="1"/>
</dbReference>
<organism evidence="6 7">
    <name type="scientific">Cryomorpha ignava</name>
    <dbReference type="NCBI Taxonomy" id="101383"/>
    <lineage>
        <taxon>Bacteria</taxon>
        <taxon>Pseudomonadati</taxon>
        <taxon>Bacteroidota</taxon>
        <taxon>Flavobacteriia</taxon>
        <taxon>Flavobacteriales</taxon>
        <taxon>Cryomorphaceae</taxon>
        <taxon>Cryomorpha</taxon>
    </lineage>
</organism>
<evidence type="ECO:0000313" key="6">
    <source>
        <dbReference type="EMBL" id="NEN25903.1"/>
    </source>
</evidence>
<dbReference type="InterPro" id="IPR047952">
    <property type="entry name" value="Transpos_IS4"/>
</dbReference>
<dbReference type="Proteomes" id="UP000486602">
    <property type="component" value="Unassembled WGS sequence"/>
</dbReference>
<name>A0A7K3WW87_9FLAO</name>
<evidence type="ECO:0000256" key="3">
    <source>
        <dbReference type="ARBA" id="ARBA00023125"/>
    </source>
</evidence>
<sequence length="444" mass="51020">MITSFEQQDVRINDKLTNNFAKQLERLGCDDLARELGATKRTPRKCSAVNLLVSFMAMISHGRCSYNIWAMFLSQLIDDTISKKAIEKRVNHLLVQLAKGLLEAALKVHHEKIVDPVLFSGFKRVLLHDATHLGLPKYMSHVFPGSKNGHGESAVAKIQAVFEMLTGNFIDIHLGSFRDTDLVDASRANQDVRKDDLVIRDLGYLSLISLDEIISKGASFVNQIRSNWIISRECNGHRIDMLKELTKHKSLDIDVFLGAKNTIKCRLVSVKLGEKAAAERRRKAKMNAHKNRQPSKEKLKLLGYDIFITDVPREKWSSEKVVQVYANRWYIEILFKAWKNGMGIEKDIPNNYLDKDRVELYLYMRMLQIVLLIMPLYHITSRLAFAKGRQISIVSVTKYIIDHICITTLIDSLPKHIERILYYCSYEHRKDRTNHIERLITGSS</sequence>
<dbReference type="EMBL" id="JAAGVY010000118">
    <property type="protein sequence ID" value="NEN25903.1"/>
    <property type="molecule type" value="Genomic_DNA"/>
</dbReference>
<dbReference type="GO" id="GO:0003677">
    <property type="term" value="F:DNA binding"/>
    <property type="evidence" value="ECO:0007669"/>
    <property type="project" value="UniProtKB-KW"/>
</dbReference>
<dbReference type="SUPFAM" id="SSF53098">
    <property type="entry name" value="Ribonuclease H-like"/>
    <property type="match status" value="1"/>
</dbReference>
<protein>
    <submittedName>
        <fullName evidence="6">IS4 family transposase</fullName>
    </submittedName>
</protein>
<dbReference type="InterPro" id="IPR002559">
    <property type="entry name" value="Transposase_11"/>
</dbReference>
<evidence type="ECO:0000256" key="4">
    <source>
        <dbReference type="ARBA" id="ARBA00023172"/>
    </source>
</evidence>
<reference evidence="6 7" key="1">
    <citation type="submission" date="2020-02" db="EMBL/GenBank/DDBJ databases">
        <title>Out from the shadows clarifying the taxonomy of the family Cryomorphaceae and related taxa by utilizing the GTDB taxonomic framework.</title>
        <authorList>
            <person name="Bowman J.P."/>
        </authorList>
    </citation>
    <scope>NUCLEOTIDE SEQUENCE [LARGE SCALE GENOMIC DNA]</scope>
    <source>
        <strain evidence="6 7">QSSC 1-22</strain>
    </source>
</reference>
<feature type="domain" description="Transposase IS4-like" evidence="5">
    <location>
        <begin position="121"/>
        <end position="367"/>
    </location>
</feature>
<accession>A0A7K3WW87</accession>
<keyword evidence="3" id="KW-0238">DNA-binding</keyword>
<proteinExistence type="inferred from homology"/>
<gene>
    <name evidence="6" type="ORF">G3O08_20640</name>
</gene>
<keyword evidence="2" id="KW-0815">Transposition</keyword>
<dbReference type="GO" id="GO:0004803">
    <property type="term" value="F:transposase activity"/>
    <property type="evidence" value="ECO:0007669"/>
    <property type="project" value="InterPro"/>
</dbReference>
<dbReference type="Gene3D" id="3.90.350.10">
    <property type="entry name" value="Transposase Inhibitor Protein From Tn5, Chain A, domain 1"/>
    <property type="match status" value="1"/>
</dbReference>
<evidence type="ECO:0000256" key="2">
    <source>
        <dbReference type="ARBA" id="ARBA00022578"/>
    </source>
</evidence>
<dbReference type="InterPro" id="IPR012337">
    <property type="entry name" value="RNaseH-like_sf"/>
</dbReference>
<comment type="similarity">
    <text evidence="1">Belongs to the transposase 11 family.</text>
</comment>
<dbReference type="AlphaFoldDB" id="A0A7K3WW87"/>
<evidence type="ECO:0000259" key="5">
    <source>
        <dbReference type="Pfam" id="PF01609"/>
    </source>
</evidence>
<dbReference type="PANTHER" id="PTHR33258:SF1">
    <property type="entry name" value="TRANSPOSASE INSL FOR INSERTION SEQUENCE ELEMENT IS186A-RELATED"/>
    <property type="match status" value="1"/>
</dbReference>
<keyword evidence="4" id="KW-0233">DNA recombination</keyword>